<feature type="region of interest" description="Disordered" evidence="1">
    <location>
        <begin position="53"/>
        <end position="84"/>
    </location>
</feature>
<accession>A0A5M4FC72</accession>
<dbReference type="AlphaFoldDB" id="A0A5M4FC72"/>
<protein>
    <submittedName>
        <fullName evidence="2">Uncharacterized protein</fullName>
    </submittedName>
</protein>
<sequence length="84" mass="9438">MRYYVLSTPAGDEVVRLSGGAAAYFETDSGRWIPDPLLAAEVLFGGDWRQLEDHELPPGVPGSTTQSPRPRKSRFLRRGRHTRK</sequence>
<dbReference type="RefSeq" id="WP_149690645.1">
    <property type="nucleotide sequence ID" value="NZ_SDPQ02000003.1"/>
</dbReference>
<name>A0A5M4FC72_9ACTN</name>
<evidence type="ECO:0000256" key="1">
    <source>
        <dbReference type="SAM" id="MobiDB-lite"/>
    </source>
</evidence>
<dbReference type="EMBL" id="SDPQ02000003">
    <property type="protein sequence ID" value="KAA1395998.1"/>
    <property type="molecule type" value="Genomic_DNA"/>
</dbReference>
<gene>
    <name evidence="2" type="ORF">ESP70_017890</name>
</gene>
<dbReference type="Proteomes" id="UP000380867">
    <property type="component" value="Unassembled WGS sequence"/>
</dbReference>
<keyword evidence="3" id="KW-1185">Reference proteome</keyword>
<organism evidence="2 3">
    <name type="scientific">Aeromicrobium ginsengisoli</name>
    <dbReference type="NCBI Taxonomy" id="363867"/>
    <lineage>
        <taxon>Bacteria</taxon>
        <taxon>Bacillati</taxon>
        <taxon>Actinomycetota</taxon>
        <taxon>Actinomycetes</taxon>
        <taxon>Propionibacteriales</taxon>
        <taxon>Nocardioidaceae</taxon>
        <taxon>Aeromicrobium</taxon>
    </lineage>
</organism>
<feature type="compositionally biased region" description="Basic residues" evidence="1">
    <location>
        <begin position="69"/>
        <end position="84"/>
    </location>
</feature>
<dbReference type="OrthoDB" id="3748747at2"/>
<proteinExistence type="predicted"/>
<reference evidence="2" key="1">
    <citation type="submission" date="2019-09" db="EMBL/GenBank/DDBJ databases">
        <authorList>
            <person name="Li J."/>
        </authorList>
    </citation>
    <scope>NUCLEOTIDE SEQUENCE [LARGE SCALE GENOMIC DNA]</scope>
    <source>
        <strain evidence="2">JCM 14732</strain>
    </source>
</reference>
<comment type="caution">
    <text evidence="2">The sequence shown here is derived from an EMBL/GenBank/DDBJ whole genome shotgun (WGS) entry which is preliminary data.</text>
</comment>
<evidence type="ECO:0000313" key="3">
    <source>
        <dbReference type="Proteomes" id="UP000380867"/>
    </source>
</evidence>
<evidence type="ECO:0000313" key="2">
    <source>
        <dbReference type="EMBL" id="KAA1395998.1"/>
    </source>
</evidence>